<dbReference type="InterPro" id="IPR050706">
    <property type="entry name" value="Cyclic-di-GMP_PDE-like"/>
</dbReference>
<dbReference type="Gene3D" id="3.20.20.450">
    <property type="entry name" value="EAL domain"/>
    <property type="match status" value="1"/>
</dbReference>
<reference evidence="4" key="1">
    <citation type="journal article" date="2014" name="Int. J. Syst. Evol. Microbiol.">
        <title>Complete genome sequence of Corynebacterium casei LMG S-19264T (=DSM 44701T), isolated from a smear-ripened cheese.</title>
        <authorList>
            <consortium name="US DOE Joint Genome Institute (JGI-PGF)"/>
            <person name="Walter F."/>
            <person name="Albersmeier A."/>
            <person name="Kalinowski J."/>
            <person name="Ruckert C."/>
        </authorList>
    </citation>
    <scope>NUCLEOTIDE SEQUENCE</scope>
    <source>
        <strain evidence="4">NBRC 110071</strain>
    </source>
</reference>
<dbReference type="SUPFAM" id="SSF52172">
    <property type="entry name" value="CheY-like"/>
    <property type="match status" value="1"/>
</dbReference>
<dbReference type="GO" id="GO:0000160">
    <property type="term" value="P:phosphorelay signal transduction system"/>
    <property type="evidence" value="ECO:0007669"/>
    <property type="project" value="InterPro"/>
</dbReference>
<evidence type="ECO:0000313" key="5">
    <source>
        <dbReference type="Proteomes" id="UP001161389"/>
    </source>
</evidence>
<evidence type="ECO:0000259" key="3">
    <source>
        <dbReference type="PROSITE" id="PS50883"/>
    </source>
</evidence>
<dbReference type="AlphaFoldDB" id="A0AA37S7A4"/>
<gene>
    <name evidence="4" type="ORF">GCM10007876_01340</name>
</gene>
<feature type="modified residue" description="4-aspartylphosphate" evidence="1">
    <location>
        <position position="63"/>
    </location>
</feature>
<dbReference type="SMART" id="SM00448">
    <property type="entry name" value="REC"/>
    <property type="match status" value="1"/>
</dbReference>
<dbReference type="InterPro" id="IPR001633">
    <property type="entry name" value="EAL_dom"/>
</dbReference>
<dbReference type="EMBL" id="BSNM01000002">
    <property type="protein sequence ID" value="GLQ29656.1"/>
    <property type="molecule type" value="Genomic_DNA"/>
</dbReference>
<dbReference type="InterPro" id="IPR001789">
    <property type="entry name" value="Sig_transdc_resp-reg_receiver"/>
</dbReference>
<sequence>MKPTYDFSWMRCIVIDDSHSVSDYLATMLRQSLKLKEVFVANNANDALDIIEHNPGIHVVLCDLNMEKVDGLEMIRLLKEKRFRGYFGIISSMAAKVINSAEQLARIHDINLLGSIAKPISEDSVIKLLSSIGEKPKKAESSKEGPLKIYELIRGIEKEQFEIFYQPKINCSDRTIYGVEALSRLNHPRLGLVFPDQFIDAMERTSLINELTRYILEKSLEHWKHWHRHGYLLNLAINISPKELNNLDFPEYVLGLLKKKSIPPEFLTLEITETALDLDHADSLEVLDRLSMHGIQLSIDDFGTGHSSLERLRIFPFDELKVDKSFMLHARENDSDRAIVESSVMLAKRLGLKVVFEGIENSDLYNMSDHLGGDIIQGYYMSRPIPEQDLLKWIENWIKKNS</sequence>
<protein>
    <submittedName>
        <fullName evidence="4">Transcriptional regulator</fullName>
    </submittedName>
</protein>
<evidence type="ECO:0000313" key="4">
    <source>
        <dbReference type="EMBL" id="GLQ29656.1"/>
    </source>
</evidence>
<dbReference type="PROSITE" id="PS50883">
    <property type="entry name" value="EAL"/>
    <property type="match status" value="1"/>
</dbReference>
<dbReference type="GO" id="GO:0071111">
    <property type="term" value="F:cyclic-guanylate-specific phosphodiesterase activity"/>
    <property type="evidence" value="ECO:0007669"/>
    <property type="project" value="InterPro"/>
</dbReference>
<proteinExistence type="predicted"/>
<accession>A0AA37S7A4</accession>
<dbReference type="Gene3D" id="3.40.50.2300">
    <property type="match status" value="1"/>
</dbReference>
<dbReference type="InterPro" id="IPR035919">
    <property type="entry name" value="EAL_sf"/>
</dbReference>
<dbReference type="PROSITE" id="PS50110">
    <property type="entry name" value="RESPONSE_REGULATORY"/>
    <property type="match status" value="1"/>
</dbReference>
<name>A0AA37S7A4_9GAMM</name>
<feature type="domain" description="EAL" evidence="3">
    <location>
        <begin position="145"/>
        <end position="398"/>
    </location>
</feature>
<dbReference type="CDD" id="cd01948">
    <property type="entry name" value="EAL"/>
    <property type="match status" value="1"/>
</dbReference>
<evidence type="ECO:0000256" key="1">
    <source>
        <dbReference type="PROSITE-ProRule" id="PRU00169"/>
    </source>
</evidence>
<comment type="caution">
    <text evidence="4">The sequence shown here is derived from an EMBL/GenBank/DDBJ whole genome shotgun (WGS) entry which is preliminary data.</text>
</comment>
<dbReference type="SUPFAM" id="SSF141868">
    <property type="entry name" value="EAL domain-like"/>
    <property type="match status" value="1"/>
</dbReference>
<dbReference type="InterPro" id="IPR011006">
    <property type="entry name" value="CheY-like_superfamily"/>
</dbReference>
<evidence type="ECO:0000259" key="2">
    <source>
        <dbReference type="PROSITE" id="PS50110"/>
    </source>
</evidence>
<dbReference type="PANTHER" id="PTHR33121">
    <property type="entry name" value="CYCLIC DI-GMP PHOSPHODIESTERASE PDEF"/>
    <property type="match status" value="1"/>
</dbReference>
<dbReference type="Pfam" id="PF00072">
    <property type="entry name" value="Response_reg"/>
    <property type="match status" value="1"/>
</dbReference>
<dbReference type="Pfam" id="PF00563">
    <property type="entry name" value="EAL"/>
    <property type="match status" value="1"/>
</dbReference>
<reference evidence="4" key="2">
    <citation type="submission" date="2023-01" db="EMBL/GenBank/DDBJ databases">
        <title>Draft genome sequence of Litoribrevibacter albus strain NBRC 110071.</title>
        <authorList>
            <person name="Sun Q."/>
            <person name="Mori K."/>
        </authorList>
    </citation>
    <scope>NUCLEOTIDE SEQUENCE</scope>
    <source>
        <strain evidence="4">NBRC 110071</strain>
    </source>
</reference>
<keyword evidence="5" id="KW-1185">Reference proteome</keyword>
<organism evidence="4 5">
    <name type="scientific">Litoribrevibacter albus</name>
    <dbReference type="NCBI Taxonomy" id="1473156"/>
    <lineage>
        <taxon>Bacteria</taxon>
        <taxon>Pseudomonadati</taxon>
        <taxon>Pseudomonadota</taxon>
        <taxon>Gammaproteobacteria</taxon>
        <taxon>Oceanospirillales</taxon>
        <taxon>Oceanospirillaceae</taxon>
        <taxon>Litoribrevibacter</taxon>
    </lineage>
</organism>
<dbReference type="SMART" id="SM00052">
    <property type="entry name" value="EAL"/>
    <property type="match status" value="1"/>
</dbReference>
<dbReference type="Proteomes" id="UP001161389">
    <property type="component" value="Unassembled WGS sequence"/>
</dbReference>
<dbReference type="PANTHER" id="PTHR33121:SF71">
    <property type="entry name" value="OXYGEN SENSOR PROTEIN DOSP"/>
    <property type="match status" value="1"/>
</dbReference>
<dbReference type="RefSeq" id="WP_284377557.1">
    <property type="nucleotide sequence ID" value="NZ_BSNM01000002.1"/>
</dbReference>
<feature type="domain" description="Response regulatory" evidence="2">
    <location>
        <begin position="11"/>
        <end position="133"/>
    </location>
</feature>
<keyword evidence="1" id="KW-0597">Phosphoprotein</keyword>